<organism evidence="7 8">
    <name type="scientific">Hansschlegelia quercus</name>
    <dbReference type="NCBI Taxonomy" id="2528245"/>
    <lineage>
        <taxon>Bacteria</taxon>
        <taxon>Pseudomonadati</taxon>
        <taxon>Pseudomonadota</taxon>
        <taxon>Alphaproteobacteria</taxon>
        <taxon>Hyphomicrobiales</taxon>
        <taxon>Methylopilaceae</taxon>
        <taxon>Hansschlegelia</taxon>
    </lineage>
</organism>
<dbReference type="PROSITE" id="PS00455">
    <property type="entry name" value="AMP_BINDING"/>
    <property type="match status" value="1"/>
</dbReference>
<gene>
    <name evidence="7" type="ORF">EYR15_10570</name>
</gene>
<dbReference type="PANTHER" id="PTHR43605:SF10">
    <property type="entry name" value="ACYL-COA SYNTHETASE MEDIUM CHAIN FAMILY MEMBER 3"/>
    <property type="match status" value="1"/>
</dbReference>
<keyword evidence="4" id="KW-0067">ATP-binding</keyword>
<protein>
    <submittedName>
        <fullName evidence="7">AMP-dependent synthetase</fullName>
    </submittedName>
</protein>
<dbReference type="InterPro" id="IPR000873">
    <property type="entry name" value="AMP-dep_synth/lig_dom"/>
</dbReference>
<proteinExistence type="inferred from homology"/>
<comment type="caution">
    <text evidence="7">The sequence shown here is derived from an EMBL/GenBank/DDBJ whole genome shotgun (WGS) entry which is preliminary data.</text>
</comment>
<dbReference type="GO" id="GO:0006633">
    <property type="term" value="P:fatty acid biosynthetic process"/>
    <property type="evidence" value="ECO:0007669"/>
    <property type="project" value="TreeGrafter"/>
</dbReference>
<dbReference type="GO" id="GO:0005524">
    <property type="term" value="F:ATP binding"/>
    <property type="evidence" value="ECO:0007669"/>
    <property type="project" value="UniProtKB-KW"/>
</dbReference>
<dbReference type="Pfam" id="PF13193">
    <property type="entry name" value="AMP-binding_C"/>
    <property type="match status" value="1"/>
</dbReference>
<evidence type="ECO:0000256" key="3">
    <source>
        <dbReference type="ARBA" id="ARBA00022741"/>
    </source>
</evidence>
<keyword evidence="2" id="KW-0436">Ligase</keyword>
<evidence type="ECO:0000259" key="5">
    <source>
        <dbReference type="Pfam" id="PF00501"/>
    </source>
</evidence>
<dbReference type="SUPFAM" id="SSF56801">
    <property type="entry name" value="Acetyl-CoA synthetase-like"/>
    <property type="match status" value="1"/>
</dbReference>
<evidence type="ECO:0000259" key="6">
    <source>
        <dbReference type="Pfam" id="PF13193"/>
    </source>
</evidence>
<keyword evidence="8" id="KW-1185">Reference proteome</keyword>
<reference evidence="7 8" key="1">
    <citation type="submission" date="2019-02" db="EMBL/GenBank/DDBJ databases">
        <title>Hansschlegelia quercus sp. nov., a novel methylotrophic bacterium from buds of oak (Quercus robur L.).</title>
        <authorList>
            <person name="Agafonova N.V."/>
            <person name="Kaparullina E.N."/>
            <person name="Grouzdev D.S."/>
            <person name="Doronina N.V."/>
        </authorList>
    </citation>
    <scope>NUCLEOTIDE SEQUENCE [LARGE SCALE GENOMIC DNA]</scope>
    <source>
        <strain evidence="7 8">Dub</strain>
    </source>
</reference>
<evidence type="ECO:0000313" key="8">
    <source>
        <dbReference type="Proteomes" id="UP000291613"/>
    </source>
</evidence>
<dbReference type="GO" id="GO:0015645">
    <property type="term" value="F:fatty acid ligase activity"/>
    <property type="evidence" value="ECO:0007669"/>
    <property type="project" value="TreeGrafter"/>
</dbReference>
<sequence length="533" mass="56756">MAGPDAFESLRRSFRWDIPNRFNIAEAICDRWAARDPDRVALLVKRPGKSIEPKSYGVLREDSLALAAGLKSRGVAGGDRVVLLLPQGFEAAVAHVAIARLGAVAVPCALAFGPDALAFRLADSGARALVTCASGVATYGRIETPPALDLIVSTEGAENGALDYGALVAERGAVETADTGPDDPALMIYTSGTTGAPKGALHGGRVLLGHLPGFRLTHAGFPAEGDVAWTPADWAWAGGLLNLMMPALHDGVPVLAQPTSKFDPEGAFVLMAEAGVTRAFIPPTALRLMARVERPATGLRLRSVVSAGERLGEASWEWSRTALGVPVNEVYGQTECNYVIVSSAAHGASRPGFTGLSSPGHEVGVFTGDGRCAAFGEIGEIRIRRPDPVMFLCYWRQPEATADKFEGEWFCTGDQAAVDADGFFRFVGREDDVITSSGYRIGPADIEDCLARHPAVALAAVVGRPDPLRTSVVKAFVQLKPGVDPSEALGEELSHFVRDRLSAHEYPREVEFVDEIPLTTSGKVIRKALRERE</sequence>
<dbReference type="InterPro" id="IPR051087">
    <property type="entry name" value="Mitochondrial_ACSM"/>
</dbReference>
<feature type="domain" description="AMP-dependent synthetase/ligase" evidence="5">
    <location>
        <begin position="30"/>
        <end position="395"/>
    </location>
</feature>
<dbReference type="AlphaFoldDB" id="A0A4V2JE11"/>
<name>A0A4V2JE11_9HYPH</name>
<dbReference type="Gene3D" id="3.40.50.12780">
    <property type="entry name" value="N-terminal domain of ligase-like"/>
    <property type="match status" value="1"/>
</dbReference>
<evidence type="ECO:0000313" key="7">
    <source>
        <dbReference type="EMBL" id="TBN53446.1"/>
    </source>
</evidence>
<dbReference type="InterPro" id="IPR045851">
    <property type="entry name" value="AMP-bd_C_sf"/>
</dbReference>
<evidence type="ECO:0000256" key="1">
    <source>
        <dbReference type="ARBA" id="ARBA00006432"/>
    </source>
</evidence>
<evidence type="ECO:0000256" key="4">
    <source>
        <dbReference type="ARBA" id="ARBA00022840"/>
    </source>
</evidence>
<dbReference type="InterPro" id="IPR042099">
    <property type="entry name" value="ANL_N_sf"/>
</dbReference>
<dbReference type="InterPro" id="IPR020845">
    <property type="entry name" value="AMP-binding_CS"/>
</dbReference>
<dbReference type="InterPro" id="IPR025110">
    <property type="entry name" value="AMP-bd_C"/>
</dbReference>
<keyword evidence="3" id="KW-0547">Nucleotide-binding</keyword>
<dbReference type="Gene3D" id="3.30.300.30">
    <property type="match status" value="1"/>
</dbReference>
<comment type="similarity">
    <text evidence="1">Belongs to the ATP-dependent AMP-binding enzyme family.</text>
</comment>
<dbReference type="PANTHER" id="PTHR43605">
    <property type="entry name" value="ACYL-COENZYME A SYNTHETASE"/>
    <property type="match status" value="1"/>
</dbReference>
<dbReference type="RefSeq" id="WP_131003502.1">
    <property type="nucleotide sequence ID" value="NZ_JBHSZR010000007.1"/>
</dbReference>
<dbReference type="GO" id="GO:0016405">
    <property type="term" value="F:CoA-ligase activity"/>
    <property type="evidence" value="ECO:0007669"/>
    <property type="project" value="UniProtKB-ARBA"/>
</dbReference>
<accession>A0A4V2JE11</accession>
<evidence type="ECO:0000256" key="2">
    <source>
        <dbReference type="ARBA" id="ARBA00022598"/>
    </source>
</evidence>
<dbReference type="Pfam" id="PF00501">
    <property type="entry name" value="AMP-binding"/>
    <property type="match status" value="1"/>
</dbReference>
<dbReference type="EMBL" id="SIUB01000004">
    <property type="protein sequence ID" value="TBN53446.1"/>
    <property type="molecule type" value="Genomic_DNA"/>
</dbReference>
<feature type="domain" description="AMP-binding enzyme C-terminal" evidence="6">
    <location>
        <begin position="446"/>
        <end position="523"/>
    </location>
</feature>
<dbReference type="GO" id="GO:0006637">
    <property type="term" value="P:acyl-CoA metabolic process"/>
    <property type="evidence" value="ECO:0007669"/>
    <property type="project" value="TreeGrafter"/>
</dbReference>
<dbReference type="FunFam" id="3.30.300.30:FF:000005">
    <property type="entry name" value="Acyl-coenzyme A synthetase ACSM5, mitochondrial"/>
    <property type="match status" value="1"/>
</dbReference>
<dbReference type="OrthoDB" id="9803968at2"/>
<dbReference type="Proteomes" id="UP000291613">
    <property type="component" value="Unassembled WGS sequence"/>
</dbReference>
<dbReference type="GO" id="GO:0004321">
    <property type="term" value="F:fatty-acyl-CoA synthase activity"/>
    <property type="evidence" value="ECO:0007669"/>
    <property type="project" value="TreeGrafter"/>
</dbReference>